<sequence>MRRNQQQHDVPPRRVRKDRSLLDEPRINEISDQLLQREIRDVVINTAHLLKAAASFKTTAFHELGQEIGEELTEFQLSTTKSFYDLKEHLEDHFTVVNETETAMPSLFHNDTDKVCDARDDDMSLTDGGESRFDAEDTVEQNSLDTDDDDTAFVSVDLSKKSTGVDASTIAGDLTETDADESTTPTVEDDGEKQAMENLTGTFSAFSQCLGEINCADINCADITFGTGLFDDDNNHNNHTENHSNHDNNTKNNNYDQNNKVHDDDTASVLVDKTIDWSKIVKQASTERMYAPKACEKKEKKEKKWKKMKMKIFRRRRK</sequence>
<dbReference type="EMBL" id="HBGZ01028222">
    <property type="protein sequence ID" value="CAD9625076.1"/>
    <property type="molecule type" value="Transcribed_RNA"/>
</dbReference>
<reference evidence="2" key="1">
    <citation type="submission" date="2021-01" db="EMBL/GenBank/DDBJ databases">
        <authorList>
            <person name="Corre E."/>
            <person name="Pelletier E."/>
            <person name="Niang G."/>
            <person name="Scheremetjew M."/>
            <person name="Finn R."/>
            <person name="Kale V."/>
            <person name="Holt S."/>
            <person name="Cochrane G."/>
            <person name="Meng A."/>
            <person name="Brown T."/>
            <person name="Cohen L."/>
        </authorList>
    </citation>
    <scope>NUCLEOTIDE SEQUENCE</scope>
    <source>
        <strain evidence="2">SM1012Den-03</strain>
    </source>
</reference>
<feature type="compositionally biased region" description="Acidic residues" evidence="1">
    <location>
        <begin position="175"/>
        <end position="191"/>
    </location>
</feature>
<feature type="region of interest" description="Disordered" evidence="1">
    <location>
        <begin position="1"/>
        <end position="21"/>
    </location>
</feature>
<organism evidence="2">
    <name type="scientific">Skeletonema marinoi</name>
    <dbReference type="NCBI Taxonomy" id="267567"/>
    <lineage>
        <taxon>Eukaryota</taxon>
        <taxon>Sar</taxon>
        <taxon>Stramenopiles</taxon>
        <taxon>Ochrophyta</taxon>
        <taxon>Bacillariophyta</taxon>
        <taxon>Coscinodiscophyceae</taxon>
        <taxon>Thalassiosirophycidae</taxon>
        <taxon>Thalassiosirales</taxon>
        <taxon>Skeletonemataceae</taxon>
        <taxon>Skeletonema</taxon>
        <taxon>Skeletonema marinoi-dohrnii complex</taxon>
    </lineage>
</organism>
<gene>
    <name evidence="2" type="ORF">SMAR0320_LOCUS20090</name>
</gene>
<proteinExistence type="predicted"/>
<feature type="region of interest" description="Disordered" evidence="1">
    <location>
        <begin position="119"/>
        <end position="148"/>
    </location>
</feature>
<name>A0A7S2M6W0_9STRA</name>
<feature type="compositionally biased region" description="Basic residues" evidence="1">
    <location>
        <begin position="300"/>
        <end position="318"/>
    </location>
</feature>
<dbReference type="AlphaFoldDB" id="A0A7S2M6W0"/>
<accession>A0A7S2M6W0</accession>
<feature type="region of interest" description="Disordered" evidence="1">
    <location>
        <begin position="169"/>
        <end position="191"/>
    </location>
</feature>
<evidence type="ECO:0000313" key="2">
    <source>
        <dbReference type="EMBL" id="CAD9625076.1"/>
    </source>
</evidence>
<evidence type="ECO:0000256" key="1">
    <source>
        <dbReference type="SAM" id="MobiDB-lite"/>
    </source>
</evidence>
<feature type="region of interest" description="Disordered" evidence="1">
    <location>
        <begin position="236"/>
        <end position="262"/>
    </location>
</feature>
<feature type="region of interest" description="Disordered" evidence="1">
    <location>
        <begin position="298"/>
        <end position="318"/>
    </location>
</feature>
<protein>
    <submittedName>
        <fullName evidence="2">Uncharacterized protein</fullName>
    </submittedName>
</protein>
<feature type="compositionally biased region" description="Basic and acidic residues" evidence="1">
    <location>
        <begin position="236"/>
        <end position="249"/>
    </location>
</feature>